<evidence type="ECO:0000256" key="1">
    <source>
        <dbReference type="ARBA" id="ARBA00001052"/>
    </source>
</evidence>
<evidence type="ECO:0000256" key="2">
    <source>
        <dbReference type="ARBA" id="ARBA00005080"/>
    </source>
</evidence>
<dbReference type="Gene3D" id="3.30.1130.10">
    <property type="match status" value="1"/>
</dbReference>
<dbReference type="InterPro" id="IPR043134">
    <property type="entry name" value="GTP-CH-I_N"/>
</dbReference>
<gene>
    <name evidence="7" type="ORF">OV079_43675</name>
</gene>
<comment type="pathway">
    <text evidence="2">Cofactor biosynthesis; 7,8-dihydroneopterin triphosphate biosynthesis; 7,8-dihydroneopterin triphosphate from GTP: step 1/1.</text>
</comment>
<dbReference type="EMBL" id="JAPNKE010000002">
    <property type="protein sequence ID" value="MCY1012324.1"/>
    <property type="molecule type" value="Genomic_DNA"/>
</dbReference>
<evidence type="ECO:0000256" key="5">
    <source>
        <dbReference type="ARBA" id="ARBA00022801"/>
    </source>
</evidence>
<comment type="caution">
    <text evidence="7">The sequence shown here is derived from an EMBL/GenBank/DDBJ whole genome shotgun (WGS) entry which is preliminary data.</text>
</comment>
<dbReference type="AlphaFoldDB" id="A0A9X3EZS6"/>
<dbReference type="InterPro" id="IPR001474">
    <property type="entry name" value="GTP_CycHdrlase_I"/>
</dbReference>
<dbReference type="RefSeq" id="WP_267775712.1">
    <property type="nucleotide sequence ID" value="NZ_JAPNKE010000002.1"/>
</dbReference>
<dbReference type="GO" id="GO:0003934">
    <property type="term" value="F:GTP cyclohydrolase I activity"/>
    <property type="evidence" value="ECO:0007669"/>
    <property type="project" value="UniProtKB-EC"/>
</dbReference>
<dbReference type="Proteomes" id="UP001150924">
    <property type="component" value="Unassembled WGS sequence"/>
</dbReference>
<evidence type="ECO:0000256" key="4">
    <source>
        <dbReference type="ARBA" id="ARBA00022563"/>
    </source>
</evidence>
<proteinExistence type="predicted"/>
<dbReference type="InterPro" id="IPR020602">
    <property type="entry name" value="GTP_CycHdrlase_I_dom"/>
</dbReference>
<protein>
    <recommendedName>
        <fullName evidence="3">GTP cyclohydrolase I</fullName>
        <ecNumber evidence="3">3.5.4.16</ecNumber>
    </recommendedName>
</protein>
<comment type="catalytic activity">
    <reaction evidence="1">
        <text>GTP + H2O = 7,8-dihydroneopterin 3'-triphosphate + formate + H(+)</text>
        <dbReference type="Rhea" id="RHEA:17473"/>
        <dbReference type="ChEBI" id="CHEBI:15377"/>
        <dbReference type="ChEBI" id="CHEBI:15378"/>
        <dbReference type="ChEBI" id="CHEBI:15740"/>
        <dbReference type="ChEBI" id="CHEBI:37565"/>
        <dbReference type="ChEBI" id="CHEBI:58462"/>
        <dbReference type="EC" id="3.5.4.16"/>
    </reaction>
</comment>
<dbReference type="GO" id="GO:0005737">
    <property type="term" value="C:cytoplasm"/>
    <property type="evidence" value="ECO:0007669"/>
    <property type="project" value="TreeGrafter"/>
</dbReference>
<keyword evidence="8" id="KW-1185">Reference proteome</keyword>
<dbReference type="GO" id="GO:0006729">
    <property type="term" value="P:tetrahydrobiopterin biosynthetic process"/>
    <property type="evidence" value="ECO:0007669"/>
    <property type="project" value="TreeGrafter"/>
</dbReference>
<dbReference type="GO" id="GO:0005525">
    <property type="term" value="F:GTP binding"/>
    <property type="evidence" value="ECO:0007669"/>
    <property type="project" value="TreeGrafter"/>
</dbReference>
<feature type="domain" description="GTP cyclohydrolase I" evidence="6">
    <location>
        <begin position="21"/>
        <end position="193"/>
    </location>
</feature>
<keyword evidence="5 7" id="KW-0378">Hydrolase</keyword>
<dbReference type="GO" id="GO:0006730">
    <property type="term" value="P:one-carbon metabolic process"/>
    <property type="evidence" value="ECO:0007669"/>
    <property type="project" value="UniProtKB-KW"/>
</dbReference>
<evidence type="ECO:0000313" key="8">
    <source>
        <dbReference type="Proteomes" id="UP001150924"/>
    </source>
</evidence>
<keyword evidence="4" id="KW-0554">One-carbon metabolism</keyword>
<evidence type="ECO:0000259" key="6">
    <source>
        <dbReference type="Pfam" id="PF01227"/>
    </source>
</evidence>
<reference evidence="7" key="1">
    <citation type="submission" date="2022-11" db="EMBL/GenBank/DDBJ databases">
        <title>Minimal conservation of predation-associated metabolite biosynthetic gene clusters underscores biosynthetic potential of Myxococcota including descriptions for ten novel species: Archangium lansinium sp. nov., Myxococcus landrumus sp. nov., Nannocystis bai.</title>
        <authorList>
            <person name="Ahearne A."/>
            <person name="Stevens C."/>
            <person name="Phillips K."/>
        </authorList>
    </citation>
    <scope>NUCLEOTIDE SEQUENCE</scope>
    <source>
        <strain evidence="7">Na p29</strain>
    </source>
</reference>
<dbReference type="SUPFAM" id="SSF55620">
    <property type="entry name" value="Tetrahydrobiopterin biosynthesis enzymes-like"/>
    <property type="match status" value="1"/>
</dbReference>
<dbReference type="PANTHER" id="PTHR11109">
    <property type="entry name" value="GTP CYCLOHYDROLASE I"/>
    <property type="match status" value="1"/>
</dbReference>
<dbReference type="EC" id="3.5.4.16" evidence="3"/>
<sequence>MSSPKRAEPPPAVSDRQLALEQAIASLLDACGLDRQHKDFTSTPSRVARVWSQEFLSGFEMDPAKILGDPVEGEGESALVVVRGLPFHGLCPHHLLPYTGTATVAYLPATKLAGFGRLGDLVACFTRRLTLQERACNDVVDALMEHLGARGAGCVMRGRHTCLSIPDNKHEAQVVTSSVRGELSGRPDLQAQLFA</sequence>
<dbReference type="InterPro" id="IPR043133">
    <property type="entry name" value="GTP-CH-I_C/QueF"/>
</dbReference>
<evidence type="ECO:0000313" key="7">
    <source>
        <dbReference type="EMBL" id="MCY1012324.1"/>
    </source>
</evidence>
<dbReference type="Pfam" id="PF01227">
    <property type="entry name" value="GTP_cyclohydroI"/>
    <property type="match status" value="1"/>
</dbReference>
<accession>A0A9X3EZS6</accession>
<name>A0A9X3EZS6_9BACT</name>
<dbReference type="PANTHER" id="PTHR11109:SF7">
    <property type="entry name" value="GTP CYCLOHYDROLASE 1"/>
    <property type="match status" value="1"/>
</dbReference>
<evidence type="ECO:0000256" key="3">
    <source>
        <dbReference type="ARBA" id="ARBA00012715"/>
    </source>
</evidence>
<dbReference type="Gene3D" id="1.10.286.10">
    <property type="match status" value="1"/>
</dbReference>
<organism evidence="7 8">
    <name type="scientific">Nannocystis pusilla</name>
    <dbReference type="NCBI Taxonomy" id="889268"/>
    <lineage>
        <taxon>Bacteria</taxon>
        <taxon>Pseudomonadati</taxon>
        <taxon>Myxococcota</taxon>
        <taxon>Polyangia</taxon>
        <taxon>Nannocystales</taxon>
        <taxon>Nannocystaceae</taxon>
        <taxon>Nannocystis</taxon>
    </lineage>
</organism>
<dbReference type="GO" id="GO:0008270">
    <property type="term" value="F:zinc ion binding"/>
    <property type="evidence" value="ECO:0007669"/>
    <property type="project" value="TreeGrafter"/>
</dbReference>
<dbReference type="GO" id="GO:0046654">
    <property type="term" value="P:tetrahydrofolate biosynthetic process"/>
    <property type="evidence" value="ECO:0007669"/>
    <property type="project" value="InterPro"/>
</dbReference>